<comment type="caution">
    <text evidence="2">The sequence shown here is derived from an EMBL/GenBank/DDBJ whole genome shotgun (WGS) entry which is preliminary data.</text>
</comment>
<protein>
    <recommendedName>
        <fullName evidence="1">DAGKc domain-containing protein</fullName>
    </recommendedName>
</protein>
<keyword evidence="3" id="KW-1185">Reference proteome</keyword>
<dbReference type="Proteomes" id="UP000824469">
    <property type="component" value="Unassembled WGS sequence"/>
</dbReference>
<name>A0AA38G2Y8_TAXCH</name>
<organism evidence="2 3">
    <name type="scientific">Taxus chinensis</name>
    <name type="common">Chinese yew</name>
    <name type="synonym">Taxus wallichiana var. chinensis</name>
    <dbReference type="NCBI Taxonomy" id="29808"/>
    <lineage>
        <taxon>Eukaryota</taxon>
        <taxon>Viridiplantae</taxon>
        <taxon>Streptophyta</taxon>
        <taxon>Embryophyta</taxon>
        <taxon>Tracheophyta</taxon>
        <taxon>Spermatophyta</taxon>
        <taxon>Pinopsida</taxon>
        <taxon>Pinidae</taxon>
        <taxon>Conifers II</taxon>
        <taxon>Cupressales</taxon>
        <taxon>Taxaceae</taxon>
        <taxon>Taxus</taxon>
    </lineage>
</organism>
<dbReference type="Gene3D" id="3.40.50.10330">
    <property type="entry name" value="Probable inorganic polyphosphate/atp-NAD kinase, domain 1"/>
    <property type="match status" value="1"/>
</dbReference>
<dbReference type="GO" id="GO:0016301">
    <property type="term" value="F:kinase activity"/>
    <property type="evidence" value="ECO:0007669"/>
    <property type="project" value="InterPro"/>
</dbReference>
<dbReference type="EMBL" id="JAHRHJ020000005">
    <property type="protein sequence ID" value="KAH9313913.1"/>
    <property type="molecule type" value="Genomic_DNA"/>
</dbReference>
<accession>A0AA38G2Y8</accession>
<dbReference type="InterPro" id="IPR001206">
    <property type="entry name" value="Diacylglycerol_kinase_cat_dom"/>
</dbReference>
<dbReference type="AlphaFoldDB" id="A0AA38G2Y8"/>
<reference evidence="2 3" key="1">
    <citation type="journal article" date="2021" name="Nat. Plants">
        <title>The Taxus genome provides insights into paclitaxel biosynthesis.</title>
        <authorList>
            <person name="Xiong X."/>
            <person name="Gou J."/>
            <person name="Liao Q."/>
            <person name="Li Y."/>
            <person name="Zhou Q."/>
            <person name="Bi G."/>
            <person name="Li C."/>
            <person name="Du R."/>
            <person name="Wang X."/>
            <person name="Sun T."/>
            <person name="Guo L."/>
            <person name="Liang H."/>
            <person name="Lu P."/>
            <person name="Wu Y."/>
            <person name="Zhang Z."/>
            <person name="Ro D.K."/>
            <person name="Shang Y."/>
            <person name="Huang S."/>
            <person name="Yan J."/>
        </authorList>
    </citation>
    <scope>NUCLEOTIDE SEQUENCE [LARGE SCALE GENOMIC DNA]</scope>
    <source>
        <strain evidence="2">Ta-2019</strain>
    </source>
</reference>
<evidence type="ECO:0000313" key="2">
    <source>
        <dbReference type="EMBL" id="KAH9313913.1"/>
    </source>
</evidence>
<evidence type="ECO:0000259" key="1">
    <source>
        <dbReference type="PROSITE" id="PS50146"/>
    </source>
</evidence>
<proteinExistence type="predicted"/>
<dbReference type="InterPro" id="IPR017438">
    <property type="entry name" value="ATP-NAD_kinase_N"/>
</dbReference>
<evidence type="ECO:0000313" key="3">
    <source>
        <dbReference type="Proteomes" id="UP000824469"/>
    </source>
</evidence>
<gene>
    <name evidence="2" type="ORF">KI387_022540</name>
</gene>
<feature type="non-terminal residue" evidence="2">
    <location>
        <position position="193"/>
    </location>
</feature>
<feature type="domain" description="DAGKc" evidence="1">
    <location>
        <begin position="162"/>
        <end position="193"/>
    </location>
</feature>
<sequence length="193" mass="22385">MTETRRMEIWKKTANGRIANRRTIRQIHEEEEEGIAFEDKVICAKRRAPTRAILTTHSLLLDSTRLRLEDILSVSCDINHFKILIHSFTTFQTKWVPALFGIPRRRHCCLSFTVQNKEKIAEWKSAFERQRCYVNCSQVLVGTKGNASDAVYSVSDTPMTFPPRKSFLVILNPYSGHGHACKIYYHKVEPLFK</sequence>
<dbReference type="PROSITE" id="PS50146">
    <property type="entry name" value="DAGK"/>
    <property type="match status" value="1"/>
</dbReference>